<evidence type="ECO:0000313" key="3">
    <source>
        <dbReference type="EMBL" id="MBW0135143.1"/>
    </source>
</evidence>
<accession>A0ABS6USA2</accession>
<dbReference type="Pfam" id="PF00582">
    <property type="entry name" value="Usp"/>
    <property type="match status" value="2"/>
</dbReference>
<sequence length="294" mass="29856">MVRVRSAPAPIVVGVDGSQPALDAVRWAACESRYRHTGLRLVDAVGTMPPTRPGDPRVGVVYREALCEEAADAVAAAAAIARQVAPGTDVGTEVLTGEPVPSLVAESGRAPLVVLGDRGVGGLTALLVGSVAVALAAHAQCPVVVVRGSADGGPVPTEGPVVVGVDGSPEGAAALAFAFEAASARRVPLIAVHAWHVTVADRVTSPPEGFQEENLAEWLDVWSARFPDVAVHPVLARDRPAHALLEQAAGAQLVVVGSRGRGTFAGLVLGSVSQALLHHAPCPVAVVRPSAVVA</sequence>
<reference evidence="3 4" key="1">
    <citation type="submission" date="2020-11" db="EMBL/GenBank/DDBJ databases">
        <title>Pseudonocardia abyssalis sp. nov. and Pseudonocardia oceani sp. nov., description and phylogenomic analysis of two novel actinomycetes isolated from the deep Southern Ocean.</title>
        <authorList>
            <person name="Parra J."/>
        </authorList>
    </citation>
    <scope>NUCLEOTIDE SEQUENCE [LARGE SCALE GENOMIC DNA]</scope>
    <source>
        <strain evidence="3 4">KRD-168</strain>
    </source>
</reference>
<dbReference type="RefSeq" id="WP_218600871.1">
    <property type="nucleotide sequence ID" value="NZ_JADQDJ010000005.1"/>
</dbReference>
<evidence type="ECO:0000313" key="4">
    <source>
        <dbReference type="Proteomes" id="UP000694287"/>
    </source>
</evidence>
<dbReference type="PANTHER" id="PTHR46268">
    <property type="entry name" value="STRESS RESPONSE PROTEIN NHAX"/>
    <property type="match status" value="1"/>
</dbReference>
<evidence type="ECO:0000259" key="2">
    <source>
        <dbReference type="Pfam" id="PF00582"/>
    </source>
</evidence>
<protein>
    <submittedName>
        <fullName evidence="3">Universal stress protein</fullName>
    </submittedName>
</protein>
<dbReference type="EMBL" id="JADQDK010000001">
    <property type="protein sequence ID" value="MBW0135143.1"/>
    <property type="molecule type" value="Genomic_DNA"/>
</dbReference>
<comment type="similarity">
    <text evidence="1">Belongs to the universal stress protein A family.</text>
</comment>
<feature type="domain" description="UspA" evidence="2">
    <location>
        <begin position="160"/>
        <end position="288"/>
    </location>
</feature>
<feature type="domain" description="UspA" evidence="2">
    <location>
        <begin position="10"/>
        <end position="147"/>
    </location>
</feature>
<name>A0ABS6USA2_9PSEU</name>
<dbReference type="PANTHER" id="PTHR46268:SF27">
    <property type="entry name" value="UNIVERSAL STRESS PROTEIN RV2623"/>
    <property type="match status" value="1"/>
</dbReference>
<gene>
    <name evidence="3" type="ORF">I4I81_12885</name>
</gene>
<dbReference type="InterPro" id="IPR006016">
    <property type="entry name" value="UspA"/>
</dbReference>
<proteinExistence type="inferred from homology"/>
<evidence type="ECO:0000256" key="1">
    <source>
        <dbReference type="ARBA" id="ARBA00008791"/>
    </source>
</evidence>
<keyword evidence="4" id="KW-1185">Reference proteome</keyword>
<organism evidence="3 4">
    <name type="scientific">Pseudonocardia abyssalis</name>
    <dbReference type="NCBI Taxonomy" id="2792008"/>
    <lineage>
        <taxon>Bacteria</taxon>
        <taxon>Bacillati</taxon>
        <taxon>Actinomycetota</taxon>
        <taxon>Actinomycetes</taxon>
        <taxon>Pseudonocardiales</taxon>
        <taxon>Pseudonocardiaceae</taxon>
        <taxon>Pseudonocardia</taxon>
    </lineage>
</organism>
<comment type="caution">
    <text evidence="3">The sequence shown here is derived from an EMBL/GenBank/DDBJ whole genome shotgun (WGS) entry which is preliminary data.</text>
</comment>
<dbReference type="Proteomes" id="UP000694287">
    <property type="component" value="Unassembled WGS sequence"/>
</dbReference>